<sequence>MSFGSTSQSSLNSSLRTGSRSSKSDTLLFNFTTLSFPSSKTHIVTIELGAKLSARGQLNTTRKVKFNTFNTFAKFGAGYRR</sequence>
<evidence type="ECO:0000256" key="1">
    <source>
        <dbReference type="SAM" id="MobiDB-lite"/>
    </source>
</evidence>
<feature type="region of interest" description="Disordered" evidence="1">
    <location>
        <begin position="1"/>
        <end position="22"/>
    </location>
</feature>
<evidence type="ECO:0000313" key="3">
    <source>
        <dbReference type="Proteomes" id="UP000789375"/>
    </source>
</evidence>
<dbReference type="Proteomes" id="UP000789375">
    <property type="component" value="Unassembled WGS sequence"/>
</dbReference>
<gene>
    <name evidence="2" type="ORF">FMOSSE_LOCUS12118</name>
</gene>
<name>A0A9N9E5D2_FUNMO</name>
<accession>A0A9N9E5D2</accession>
<reference evidence="2" key="1">
    <citation type="submission" date="2021-06" db="EMBL/GenBank/DDBJ databases">
        <authorList>
            <person name="Kallberg Y."/>
            <person name="Tangrot J."/>
            <person name="Rosling A."/>
        </authorList>
    </citation>
    <scope>NUCLEOTIDE SEQUENCE</scope>
    <source>
        <strain evidence="2">87-6 pot B 2015</strain>
    </source>
</reference>
<dbReference type="AlphaFoldDB" id="A0A9N9E5D2"/>
<feature type="compositionally biased region" description="Low complexity" evidence="1">
    <location>
        <begin position="1"/>
        <end position="21"/>
    </location>
</feature>
<proteinExistence type="predicted"/>
<comment type="caution">
    <text evidence="2">The sequence shown here is derived from an EMBL/GenBank/DDBJ whole genome shotgun (WGS) entry which is preliminary data.</text>
</comment>
<dbReference type="EMBL" id="CAJVPP010005429">
    <property type="protein sequence ID" value="CAG8664880.1"/>
    <property type="molecule type" value="Genomic_DNA"/>
</dbReference>
<evidence type="ECO:0000313" key="2">
    <source>
        <dbReference type="EMBL" id="CAG8664880.1"/>
    </source>
</evidence>
<protein>
    <submittedName>
        <fullName evidence="2">8868_t:CDS:1</fullName>
    </submittedName>
</protein>
<keyword evidence="3" id="KW-1185">Reference proteome</keyword>
<organism evidence="2 3">
    <name type="scientific">Funneliformis mosseae</name>
    <name type="common">Endomycorrhizal fungus</name>
    <name type="synonym">Glomus mosseae</name>
    <dbReference type="NCBI Taxonomy" id="27381"/>
    <lineage>
        <taxon>Eukaryota</taxon>
        <taxon>Fungi</taxon>
        <taxon>Fungi incertae sedis</taxon>
        <taxon>Mucoromycota</taxon>
        <taxon>Glomeromycotina</taxon>
        <taxon>Glomeromycetes</taxon>
        <taxon>Glomerales</taxon>
        <taxon>Glomeraceae</taxon>
        <taxon>Funneliformis</taxon>
    </lineage>
</organism>